<evidence type="ECO:0000256" key="8">
    <source>
        <dbReference type="ARBA" id="ARBA00023056"/>
    </source>
</evidence>
<feature type="domain" description="Glycosyl hydrolase family 13 catalytic" evidence="12">
    <location>
        <begin position="262"/>
        <end position="618"/>
    </location>
</feature>
<dbReference type="FunFam" id="2.60.40.10:FF:000169">
    <property type="entry name" value="1,4-alpha-glucan branching enzyme GlgB"/>
    <property type="match status" value="1"/>
</dbReference>
<comment type="function">
    <text evidence="2 10">Catalyzes the formation of the alpha-1,6-glucosidic linkages in glycogen by scission of a 1,4-alpha-linked oligosaccharide from growing alpha-1,4-glucan chains and the subsequent attachment of the oligosaccharide to the alpha-1,6 position.</text>
</comment>
<dbReference type="CDD" id="cd11322">
    <property type="entry name" value="AmyAc_Glg_BE"/>
    <property type="match status" value="1"/>
</dbReference>
<dbReference type="SUPFAM" id="SSF51011">
    <property type="entry name" value="Glycosyl hydrolase domain"/>
    <property type="match status" value="1"/>
</dbReference>
<comment type="similarity">
    <text evidence="4 10">Belongs to the glycosyl hydrolase 13 family. GlgB subfamily.</text>
</comment>
<dbReference type="InterPro" id="IPR004193">
    <property type="entry name" value="Glyco_hydro_13_N"/>
</dbReference>
<comment type="subunit">
    <text evidence="10">Monomer.</text>
</comment>
<evidence type="ECO:0000256" key="11">
    <source>
        <dbReference type="PIRSR" id="PIRSR000463-1"/>
    </source>
</evidence>
<dbReference type="Gene3D" id="2.60.40.10">
    <property type="entry name" value="Immunoglobulins"/>
    <property type="match status" value="1"/>
</dbReference>
<dbReference type="PANTHER" id="PTHR43651">
    <property type="entry name" value="1,4-ALPHA-GLUCAN-BRANCHING ENZYME"/>
    <property type="match status" value="1"/>
</dbReference>
<dbReference type="NCBIfam" id="TIGR01515">
    <property type="entry name" value="branching_enzym"/>
    <property type="match status" value="1"/>
</dbReference>
<evidence type="ECO:0000256" key="5">
    <source>
        <dbReference type="ARBA" id="ARBA00022600"/>
    </source>
</evidence>
<dbReference type="SMART" id="SM00642">
    <property type="entry name" value="Aamy"/>
    <property type="match status" value="1"/>
</dbReference>
<evidence type="ECO:0000256" key="6">
    <source>
        <dbReference type="ARBA" id="ARBA00022676"/>
    </source>
</evidence>
<dbReference type="InterPro" id="IPR017853">
    <property type="entry name" value="GH"/>
</dbReference>
<gene>
    <name evidence="10" type="primary">glgB</name>
    <name evidence="13" type="ORF">SAMN05421848_1017</name>
</gene>
<evidence type="ECO:0000313" key="13">
    <source>
        <dbReference type="EMBL" id="SFC31555.1"/>
    </source>
</evidence>
<dbReference type="HAMAP" id="MF_00685">
    <property type="entry name" value="GlgB"/>
    <property type="match status" value="1"/>
</dbReference>
<evidence type="ECO:0000259" key="12">
    <source>
        <dbReference type="SMART" id="SM00642"/>
    </source>
</evidence>
<dbReference type="Pfam" id="PF02922">
    <property type="entry name" value="CBM_48"/>
    <property type="match status" value="1"/>
</dbReference>
<dbReference type="Gene3D" id="3.20.20.80">
    <property type="entry name" value="Glycosidases"/>
    <property type="match status" value="1"/>
</dbReference>
<dbReference type="SUPFAM" id="SSF51445">
    <property type="entry name" value="(Trans)glycosidases"/>
    <property type="match status" value="1"/>
</dbReference>
<dbReference type="InterPro" id="IPR054169">
    <property type="entry name" value="GlgB_N"/>
</dbReference>
<dbReference type="Pfam" id="PF22019">
    <property type="entry name" value="GlgB_N"/>
    <property type="match status" value="1"/>
</dbReference>
<protein>
    <recommendedName>
        <fullName evidence="10">1,4-alpha-glucan branching enzyme GlgB</fullName>
        <ecNumber evidence="10">2.4.1.18</ecNumber>
    </recommendedName>
    <alternativeName>
        <fullName evidence="10">1,4-alpha-D-glucan:1,4-alpha-D-glucan 6-glucosyl-transferase</fullName>
    </alternativeName>
    <alternativeName>
        <fullName evidence="10">Alpha-(1-&gt;4)-glucan branching enzyme</fullName>
    </alternativeName>
    <alternativeName>
        <fullName evidence="10">Glycogen branching enzyme</fullName>
        <shortName evidence="10">BE</shortName>
    </alternativeName>
</protein>
<dbReference type="CDD" id="cd02855">
    <property type="entry name" value="E_set_GBE_prok_N"/>
    <property type="match status" value="1"/>
</dbReference>
<feature type="active site" description="Proton donor" evidence="10 11">
    <location>
        <position position="474"/>
    </location>
</feature>
<dbReference type="PANTHER" id="PTHR43651:SF3">
    <property type="entry name" value="1,4-ALPHA-GLUCAN-BRANCHING ENZYME"/>
    <property type="match status" value="1"/>
</dbReference>
<keyword evidence="8 10" id="KW-0320">Glycogen biosynthesis</keyword>
<dbReference type="InterPro" id="IPR006407">
    <property type="entry name" value="GlgB"/>
</dbReference>
<accession>A0A1I1I6A0</accession>
<keyword evidence="6 10" id="KW-0328">Glycosyltransferase</keyword>
<comment type="pathway">
    <text evidence="3 10">Glycan biosynthesis; glycogen biosynthesis.</text>
</comment>
<organism evidence="13 14">
    <name type="scientific">Kushneria avicenniae</name>
    <dbReference type="NCBI Taxonomy" id="402385"/>
    <lineage>
        <taxon>Bacteria</taxon>
        <taxon>Pseudomonadati</taxon>
        <taxon>Pseudomonadota</taxon>
        <taxon>Gammaproteobacteria</taxon>
        <taxon>Oceanospirillales</taxon>
        <taxon>Halomonadaceae</taxon>
        <taxon>Kushneria</taxon>
    </lineage>
</organism>
<dbReference type="UniPathway" id="UPA00164"/>
<dbReference type="InterPro" id="IPR037439">
    <property type="entry name" value="Branching_enzy"/>
</dbReference>
<dbReference type="NCBIfam" id="NF003811">
    <property type="entry name" value="PRK05402.1"/>
    <property type="match status" value="1"/>
</dbReference>
<dbReference type="Proteomes" id="UP000199046">
    <property type="component" value="Unassembled WGS sequence"/>
</dbReference>
<evidence type="ECO:0000256" key="7">
    <source>
        <dbReference type="ARBA" id="ARBA00022679"/>
    </source>
</evidence>
<evidence type="ECO:0000256" key="3">
    <source>
        <dbReference type="ARBA" id="ARBA00004964"/>
    </source>
</evidence>
<dbReference type="FunFam" id="2.60.40.1180:FF:000002">
    <property type="entry name" value="1,4-alpha-glucan branching enzyme GlgB"/>
    <property type="match status" value="1"/>
</dbReference>
<dbReference type="GO" id="GO:0005978">
    <property type="term" value="P:glycogen biosynthetic process"/>
    <property type="evidence" value="ECO:0007669"/>
    <property type="project" value="UniProtKB-UniRule"/>
</dbReference>
<dbReference type="EC" id="2.4.1.18" evidence="10"/>
<evidence type="ECO:0000256" key="2">
    <source>
        <dbReference type="ARBA" id="ARBA00002953"/>
    </source>
</evidence>
<evidence type="ECO:0000313" key="14">
    <source>
        <dbReference type="Proteomes" id="UP000199046"/>
    </source>
</evidence>
<dbReference type="InterPro" id="IPR006047">
    <property type="entry name" value="GH13_cat_dom"/>
</dbReference>
<dbReference type="SUPFAM" id="SSF81296">
    <property type="entry name" value="E set domains"/>
    <property type="match status" value="2"/>
</dbReference>
<dbReference type="STRING" id="402385.SAMN05421848_1017"/>
<sequence>MTTRSKPDIRSASTDTISLHPDAAQALVEGSHGDPFAVLGPHEVDHAMVVRAFLPRAIGVELLERDSDRVMTRLQPGQVPDLFVGRLDRLAPYRLRIRWPHGEEVVEDPYAFGPLLGELDLYLIGEGNHRELGTCLGAQMMTVDGVDGVRFAVWAPNARRVSVVGEFCMWDGRRYPMRQRQPTGVWEIFIPGLPEGSVYKYEILGQEGLLPLKADPVARATQAPPETGSVVAAPLAHDWQDQTWMATRASRHAADAPISVYEVHAASWRRHGGDEGELYSWSDLARWLIPYVQEMGFTHIELLPIMEHPFGGSWGYQPLSQFAPSGRFGKPQEFAAFVDACHQAGIGVILDWVPAHFPTDPHGLARFDGTALYEYQDPREGFHQDWNTYIYNLGRHEVHGFMLASAIYWLKHFHVDALRVDAVASMLYRNYSRQEGEWIPNRHGGQENLEAIDFLSHLNEVVGEEAPGAVMIAEESTAWPGVSRPVSEGGLGFSYKWNMGWMHDTLSYMSEDPLYRRYHHGELTFSLVYAFSEHFMLPISHDEVVHGKGSLINKMPGDRWQQFANLRACLSLMWTHPGKKLLFMGCELAQFREWSHDRELDWFLLAHAEHQGISNLVRDLNALYTLEPALHEQDCVPEGFEWVIGDDAHNSVLAWLRWSRDGQPVLVVLNLTPNELSNYGVGVPVAGYWQECFNSNARLYGGTGTGNDGGREGEARENHGQPFTLSLHLPPLGAVMFKPGSTALE</sequence>
<keyword evidence="7 10" id="KW-0808">Transferase</keyword>
<dbReference type="InterPro" id="IPR044143">
    <property type="entry name" value="GlgB_N_E_set_prok"/>
</dbReference>
<evidence type="ECO:0000256" key="10">
    <source>
        <dbReference type="HAMAP-Rule" id="MF_00685"/>
    </source>
</evidence>
<dbReference type="OrthoDB" id="9800174at2"/>
<reference evidence="14" key="1">
    <citation type="submission" date="2016-10" db="EMBL/GenBank/DDBJ databases">
        <authorList>
            <person name="Varghese N."/>
            <person name="Submissions S."/>
        </authorList>
    </citation>
    <scope>NUCLEOTIDE SEQUENCE [LARGE SCALE GENOMIC DNA]</scope>
    <source>
        <strain evidence="14">DSM 23439</strain>
    </source>
</reference>
<dbReference type="GO" id="GO:0004553">
    <property type="term" value="F:hydrolase activity, hydrolyzing O-glycosyl compounds"/>
    <property type="evidence" value="ECO:0007669"/>
    <property type="project" value="InterPro"/>
</dbReference>
<dbReference type="RefSeq" id="WP_090131399.1">
    <property type="nucleotide sequence ID" value="NZ_FOLY01000002.1"/>
</dbReference>
<keyword evidence="9 10" id="KW-0119">Carbohydrate metabolism</keyword>
<dbReference type="GO" id="GO:0043169">
    <property type="term" value="F:cation binding"/>
    <property type="evidence" value="ECO:0007669"/>
    <property type="project" value="InterPro"/>
</dbReference>
<dbReference type="Pfam" id="PF00128">
    <property type="entry name" value="Alpha-amylase"/>
    <property type="match status" value="1"/>
</dbReference>
<comment type="catalytic activity">
    <reaction evidence="1 10">
        <text>Transfers a segment of a (1-&gt;4)-alpha-D-glucan chain to a primary hydroxy group in a similar glucan chain.</text>
        <dbReference type="EC" id="2.4.1.18"/>
    </reaction>
</comment>
<dbReference type="Gene3D" id="2.60.40.1180">
    <property type="entry name" value="Golgi alpha-mannosidase II"/>
    <property type="match status" value="1"/>
</dbReference>
<dbReference type="GO" id="GO:0003844">
    <property type="term" value="F:1,4-alpha-glucan branching enzyme activity"/>
    <property type="evidence" value="ECO:0007669"/>
    <property type="project" value="UniProtKB-UniRule"/>
</dbReference>
<dbReference type="InterPro" id="IPR013783">
    <property type="entry name" value="Ig-like_fold"/>
</dbReference>
<evidence type="ECO:0000256" key="9">
    <source>
        <dbReference type="ARBA" id="ARBA00023277"/>
    </source>
</evidence>
<keyword evidence="5 10" id="KW-0321">Glycogen metabolism</keyword>
<evidence type="ECO:0000256" key="4">
    <source>
        <dbReference type="ARBA" id="ARBA00009000"/>
    </source>
</evidence>
<dbReference type="FunFam" id="3.20.20.80:FF:000003">
    <property type="entry name" value="1,4-alpha-glucan branching enzyme GlgB"/>
    <property type="match status" value="1"/>
</dbReference>
<dbReference type="AlphaFoldDB" id="A0A1I1I6A0"/>
<dbReference type="GO" id="GO:0005829">
    <property type="term" value="C:cytosol"/>
    <property type="evidence" value="ECO:0007669"/>
    <property type="project" value="TreeGrafter"/>
</dbReference>
<dbReference type="InterPro" id="IPR014756">
    <property type="entry name" value="Ig_E-set"/>
</dbReference>
<dbReference type="PIRSF" id="PIRSF000463">
    <property type="entry name" value="GlgB"/>
    <property type="match status" value="1"/>
</dbReference>
<dbReference type="InterPro" id="IPR006048">
    <property type="entry name" value="A-amylase/branching_C"/>
</dbReference>
<dbReference type="InterPro" id="IPR013780">
    <property type="entry name" value="Glyco_hydro_b"/>
</dbReference>
<name>A0A1I1I6A0_9GAMM</name>
<proteinExistence type="inferred from homology"/>
<dbReference type="NCBIfam" id="NF008967">
    <property type="entry name" value="PRK12313.1"/>
    <property type="match status" value="1"/>
</dbReference>
<evidence type="ECO:0000256" key="1">
    <source>
        <dbReference type="ARBA" id="ARBA00000826"/>
    </source>
</evidence>
<keyword evidence="14" id="KW-1185">Reference proteome</keyword>
<feature type="active site" description="Nucleophile" evidence="10 11">
    <location>
        <position position="421"/>
    </location>
</feature>
<dbReference type="Pfam" id="PF02806">
    <property type="entry name" value="Alpha-amylase_C"/>
    <property type="match status" value="1"/>
</dbReference>
<dbReference type="EMBL" id="FOLY01000002">
    <property type="protein sequence ID" value="SFC31555.1"/>
    <property type="molecule type" value="Genomic_DNA"/>
</dbReference>